<dbReference type="InterPro" id="IPR038846">
    <property type="entry name" value="RPC9"/>
</dbReference>
<evidence type="ECO:0000256" key="4">
    <source>
        <dbReference type="ARBA" id="ARBA00022478"/>
    </source>
</evidence>
<dbReference type="EMBL" id="RXIC02000021">
    <property type="protein sequence ID" value="KAB1218118.1"/>
    <property type="molecule type" value="Genomic_DNA"/>
</dbReference>
<evidence type="ECO:0000256" key="1">
    <source>
        <dbReference type="ARBA" id="ARBA00004123"/>
    </source>
</evidence>
<comment type="caution">
    <text evidence="9">The sequence shown here is derived from an EMBL/GenBank/DDBJ whole genome shotgun (WGS) entry which is preliminary data.</text>
</comment>
<reference evidence="9 10" key="1">
    <citation type="journal article" date="2019" name="Plant Biotechnol. J.">
        <title>The red bayberry genome and genetic basis of sex determination.</title>
        <authorList>
            <person name="Jia H.M."/>
            <person name="Jia H.J."/>
            <person name="Cai Q.L."/>
            <person name="Wang Y."/>
            <person name="Zhao H.B."/>
            <person name="Yang W.F."/>
            <person name="Wang G.Y."/>
            <person name="Li Y.H."/>
            <person name="Zhan D.L."/>
            <person name="Shen Y.T."/>
            <person name="Niu Q.F."/>
            <person name="Chang L."/>
            <person name="Qiu J."/>
            <person name="Zhao L."/>
            <person name="Xie H.B."/>
            <person name="Fu W.Y."/>
            <person name="Jin J."/>
            <person name="Li X.W."/>
            <person name="Jiao Y."/>
            <person name="Zhou C.C."/>
            <person name="Tu T."/>
            <person name="Chai C.Y."/>
            <person name="Gao J.L."/>
            <person name="Fan L.J."/>
            <person name="van de Weg E."/>
            <person name="Wang J.Y."/>
            <person name="Gao Z.S."/>
        </authorList>
    </citation>
    <scope>NUCLEOTIDE SEQUENCE [LARGE SCALE GENOMIC DNA]</scope>
    <source>
        <tissue evidence="9">Leaves</tissue>
    </source>
</reference>
<dbReference type="InterPro" id="IPR005574">
    <property type="entry name" value="Rpb4/RPC9"/>
</dbReference>
<dbReference type="InterPro" id="IPR038324">
    <property type="entry name" value="Rpb4/RPC9_sf"/>
</dbReference>
<evidence type="ECO:0000259" key="8">
    <source>
        <dbReference type="SMART" id="SM00657"/>
    </source>
</evidence>
<protein>
    <recommendedName>
        <fullName evidence="3">DNA-directed RNA polymerase III subunit RPC9</fullName>
    </recommendedName>
</protein>
<dbReference type="InterPro" id="IPR006590">
    <property type="entry name" value="RNA_pol_Rpb4/RPC9_core"/>
</dbReference>
<keyword evidence="5" id="KW-0804">Transcription</keyword>
<gene>
    <name evidence="9" type="ORF">CJ030_MR3G014472</name>
</gene>
<dbReference type="Gene3D" id="1.20.1250.40">
    <property type="match status" value="1"/>
</dbReference>
<keyword evidence="4 9" id="KW-0240">DNA-directed RNA polymerase</keyword>
<dbReference type="PANTHER" id="PTHR15561">
    <property type="entry name" value="CALCITONIN GENE-RELATED PEPTIDE-RECEPTOR COMPONENT PROTEIN"/>
    <property type="match status" value="1"/>
</dbReference>
<dbReference type="SMART" id="SM00657">
    <property type="entry name" value="RPOL4c"/>
    <property type="match status" value="1"/>
</dbReference>
<sequence>MHVKISQRFSSLEANAGALTNFEVLEFLRSKGAESDSTRVLAKVAPSEYKVYDYLAQTPACKQTRENISEFLERCKKYDLAKAEMLNIINVRPSSAVEIYPIIEECENRFGDAIEELVELVENVLPPPPPTQPETIAEGKEETAITKQSNEGMDVVNE</sequence>
<feature type="domain" description="RNA polymerase Rpb4/RPC9 core" evidence="8">
    <location>
        <begin position="11"/>
        <end position="128"/>
    </location>
</feature>
<keyword evidence="6" id="KW-0539">Nucleus</keyword>
<evidence type="ECO:0000256" key="3">
    <source>
        <dbReference type="ARBA" id="ARBA00016672"/>
    </source>
</evidence>
<comment type="subcellular location">
    <subcellularLocation>
        <location evidence="1">Nucleus</location>
    </subcellularLocation>
</comment>
<proteinExistence type="inferred from homology"/>
<dbReference type="OrthoDB" id="1746530at2759"/>
<dbReference type="Pfam" id="PF03874">
    <property type="entry name" value="RNA_pol_Rpb4"/>
    <property type="match status" value="1"/>
</dbReference>
<dbReference type="SUPFAM" id="SSF47819">
    <property type="entry name" value="HRDC-like"/>
    <property type="match status" value="1"/>
</dbReference>
<dbReference type="PANTHER" id="PTHR15561:SF0">
    <property type="entry name" value="DNA-DIRECTED RNA POLYMERASE III SUBUNIT RPC9"/>
    <property type="match status" value="1"/>
</dbReference>
<dbReference type="InterPro" id="IPR010997">
    <property type="entry name" value="HRDC-like_sf"/>
</dbReference>
<dbReference type="FunFam" id="1.20.1250.40:FF:000008">
    <property type="entry name" value="RNA polymerase II, Rpb4, core protein"/>
    <property type="match status" value="1"/>
</dbReference>
<name>A0A6A1W2W9_9ROSI</name>
<evidence type="ECO:0000313" key="9">
    <source>
        <dbReference type="EMBL" id="KAB1218118.1"/>
    </source>
</evidence>
<evidence type="ECO:0000256" key="7">
    <source>
        <dbReference type="SAM" id="MobiDB-lite"/>
    </source>
</evidence>
<accession>A0A6A1W2W9</accession>
<dbReference type="Proteomes" id="UP000516437">
    <property type="component" value="Chromosome 3"/>
</dbReference>
<dbReference type="GO" id="GO:0000166">
    <property type="term" value="F:nucleotide binding"/>
    <property type="evidence" value="ECO:0007669"/>
    <property type="project" value="InterPro"/>
</dbReference>
<dbReference type="GO" id="GO:0006384">
    <property type="term" value="P:transcription initiation at RNA polymerase III promoter"/>
    <property type="evidence" value="ECO:0007669"/>
    <property type="project" value="InterPro"/>
</dbReference>
<evidence type="ECO:0000256" key="5">
    <source>
        <dbReference type="ARBA" id="ARBA00023163"/>
    </source>
</evidence>
<comment type="similarity">
    <text evidence="2">Belongs to the eukaryotic RPC9 RNA polymerase subunit family.</text>
</comment>
<keyword evidence="10" id="KW-1185">Reference proteome</keyword>
<evidence type="ECO:0000256" key="6">
    <source>
        <dbReference type="ARBA" id="ARBA00023242"/>
    </source>
</evidence>
<dbReference type="AlphaFoldDB" id="A0A6A1W2W9"/>
<dbReference type="GO" id="GO:0005666">
    <property type="term" value="C:RNA polymerase III complex"/>
    <property type="evidence" value="ECO:0007669"/>
    <property type="project" value="InterPro"/>
</dbReference>
<organism evidence="9 10">
    <name type="scientific">Morella rubra</name>
    <name type="common">Chinese bayberry</name>
    <dbReference type="NCBI Taxonomy" id="262757"/>
    <lineage>
        <taxon>Eukaryota</taxon>
        <taxon>Viridiplantae</taxon>
        <taxon>Streptophyta</taxon>
        <taxon>Embryophyta</taxon>
        <taxon>Tracheophyta</taxon>
        <taxon>Spermatophyta</taxon>
        <taxon>Magnoliopsida</taxon>
        <taxon>eudicotyledons</taxon>
        <taxon>Gunneridae</taxon>
        <taxon>Pentapetalae</taxon>
        <taxon>rosids</taxon>
        <taxon>fabids</taxon>
        <taxon>Fagales</taxon>
        <taxon>Myricaceae</taxon>
        <taxon>Morella</taxon>
    </lineage>
</organism>
<evidence type="ECO:0000256" key="2">
    <source>
        <dbReference type="ARBA" id="ARBA00006898"/>
    </source>
</evidence>
<feature type="region of interest" description="Disordered" evidence="7">
    <location>
        <begin position="124"/>
        <end position="158"/>
    </location>
</feature>
<evidence type="ECO:0000313" key="10">
    <source>
        <dbReference type="Proteomes" id="UP000516437"/>
    </source>
</evidence>